<reference evidence="2 3" key="1">
    <citation type="submission" date="2019-06" db="EMBL/GenBank/DDBJ databases">
        <title>Sorghum-associated microbial communities from plants grown in Nebraska, USA.</title>
        <authorList>
            <person name="Schachtman D."/>
        </authorList>
    </citation>
    <scope>NUCLEOTIDE SEQUENCE [LARGE SCALE GENOMIC DNA]</scope>
    <source>
        <strain evidence="2 3">2482</strain>
    </source>
</reference>
<dbReference type="RefSeq" id="WP_098531859.1">
    <property type="nucleotide sequence ID" value="NZ_VIVN01000028.1"/>
</dbReference>
<comment type="caution">
    <text evidence="2">The sequence shown here is derived from an EMBL/GenBank/DDBJ whole genome shotgun (WGS) entry which is preliminary data.</text>
</comment>
<keyword evidence="1" id="KW-0812">Transmembrane</keyword>
<evidence type="ECO:0000256" key="1">
    <source>
        <dbReference type="SAM" id="Phobius"/>
    </source>
</evidence>
<keyword evidence="3" id="KW-1185">Reference proteome</keyword>
<feature type="transmembrane region" description="Helical" evidence="1">
    <location>
        <begin position="39"/>
        <end position="61"/>
    </location>
</feature>
<name>A0A561CDV9_9BACI</name>
<protein>
    <submittedName>
        <fullName evidence="2">Uncharacterized protein</fullName>
    </submittedName>
</protein>
<dbReference type="EMBL" id="VIVN01000028">
    <property type="protein sequence ID" value="TWD89202.1"/>
    <property type="molecule type" value="Genomic_DNA"/>
</dbReference>
<evidence type="ECO:0000313" key="3">
    <source>
        <dbReference type="Proteomes" id="UP000319671"/>
    </source>
</evidence>
<evidence type="ECO:0000313" key="2">
    <source>
        <dbReference type="EMBL" id="TWD89202.1"/>
    </source>
</evidence>
<feature type="transmembrane region" description="Helical" evidence="1">
    <location>
        <begin position="6"/>
        <end position="27"/>
    </location>
</feature>
<keyword evidence="1" id="KW-1133">Transmembrane helix</keyword>
<dbReference type="AlphaFoldDB" id="A0A561CDV9"/>
<sequence>MFIGFLPYVIVIFIATGLFILLVDAKMYKKEKQKKEHKASLIFGWMNIALGLGLFLVNWIYNNFIW</sequence>
<gene>
    <name evidence="2" type="ORF">FB550_12855</name>
</gene>
<dbReference type="InterPro" id="IPR049971">
    <property type="entry name" value="CLC_0170-like"/>
</dbReference>
<dbReference type="NCBIfam" id="NF042414">
    <property type="entry name" value="CLC_0170_fam"/>
    <property type="match status" value="1"/>
</dbReference>
<dbReference type="Proteomes" id="UP000319671">
    <property type="component" value="Unassembled WGS sequence"/>
</dbReference>
<organism evidence="2 3">
    <name type="scientific">Neobacillus bataviensis</name>
    <dbReference type="NCBI Taxonomy" id="220685"/>
    <lineage>
        <taxon>Bacteria</taxon>
        <taxon>Bacillati</taxon>
        <taxon>Bacillota</taxon>
        <taxon>Bacilli</taxon>
        <taxon>Bacillales</taxon>
        <taxon>Bacillaceae</taxon>
        <taxon>Neobacillus</taxon>
    </lineage>
</organism>
<keyword evidence="1" id="KW-0472">Membrane</keyword>
<accession>A0A561CDV9</accession>
<proteinExistence type="predicted"/>